<dbReference type="AlphaFoldDB" id="A0A1F4TPD4"/>
<dbReference type="EMBL" id="MEUI01000014">
    <property type="protein sequence ID" value="OGC34565.1"/>
    <property type="molecule type" value="Genomic_DNA"/>
</dbReference>
<gene>
    <name evidence="1" type="ORF">A2462_04450</name>
</gene>
<evidence type="ECO:0000313" key="1">
    <source>
        <dbReference type="EMBL" id="OGC34565.1"/>
    </source>
</evidence>
<organism evidence="1 2">
    <name type="scientific">candidate division WOR-1 bacterium RIFOXYC2_FULL_41_25</name>
    <dbReference type="NCBI Taxonomy" id="1802586"/>
    <lineage>
        <taxon>Bacteria</taxon>
        <taxon>Bacillati</taxon>
        <taxon>Saganbacteria</taxon>
    </lineage>
</organism>
<dbReference type="Proteomes" id="UP000177309">
    <property type="component" value="Unassembled WGS sequence"/>
</dbReference>
<evidence type="ECO:0008006" key="3">
    <source>
        <dbReference type="Google" id="ProtNLM"/>
    </source>
</evidence>
<dbReference type="SUPFAM" id="SSF56112">
    <property type="entry name" value="Protein kinase-like (PK-like)"/>
    <property type="match status" value="1"/>
</dbReference>
<evidence type="ECO:0000313" key="2">
    <source>
        <dbReference type="Proteomes" id="UP000177309"/>
    </source>
</evidence>
<name>A0A1F4TPD4_UNCSA</name>
<dbReference type="Gene3D" id="1.10.510.10">
    <property type="entry name" value="Transferase(Phosphotransferase) domain 1"/>
    <property type="match status" value="1"/>
</dbReference>
<dbReference type="InterPro" id="IPR011009">
    <property type="entry name" value="Kinase-like_dom_sf"/>
</dbReference>
<accession>A0A1F4TPD4</accession>
<proteinExistence type="predicted"/>
<reference evidence="1 2" key="1">
    <citation type="journal article" date="2016" name="Nat. Commun.">
        <title>Thousands of microbial genomes shed light on interconnected biogeochemical processes in an aquifer system.</title>
        <authorList>
            <person name="Anantharaman K."/>
            <person name="Brown C.T."/>
            <person name="Hug L.A."/>
            <person name="Sharon I."/>
            <person name="Castelle C.J."/>
            <person name="Probst A.J."/>
            <person name="Thomas B.C."/>
            <person name="Singh A."/>
            <person name="Wilkins M.J."/>
            <person name="Karaoz U."/>
            <person name="Brodie E.L."/>
            <person name="Williams K.H."/>
            <person name="Hubbard S.S."/>
            <person name="Banfield J.F."/>
        </authorList>
    </citation>
    <scope>NUCLEOTIDE SEQUENCE [LARGE SCALE GENOMIC DNA]</scope>
</reference>
<sequence length="108" mass="13074">MIGNNRPSLNYKADLYSLGLVLFFALNRRHAFSCDDNEVVRRKYHESEVREIREELNKTKRGTDLWRFHSCLLDMTLRDPSTRWSDPYELRSLFRDFARPKIYFQQIV</sequence>
<protein>
    <recommendedName>
        <fullName evidence="3">Protein kinase domain-containing protein</fullName>
    </recommendedName>
</protein>
<comment type="caution">
    <text evidence="1">The sequence shown here is derived from an EMBL/GenBank/DDBJ whole genome shotgun (WGS) entry which is preliminary data.</text>
</comment>